<comment type="similarity">
    <text evidence="10">Belongs to the DHHC palmitoyltransferase family.</text>
</comment>
<evidence type="ECO:0000256" key="9">
    <source>
        <dbReference type="ARBA" id="ARBA00048048"/>
    </source>
</evidence>
<protein>
    <recommendedName>
        <fullName evidence="10">Palmitoyltransferase</fullName>
        <ecNumber evidence="10">2.3.1.225</ecNumber>
    </recommendedName>
</protein>
<dbReference type="EC" id="2.3.1.225" evidence="10"/>
<evidence type="ECO:0000313" key="13">
    <source>
        <dbReference type="EMBL" id="CAE0432350.1"/>
    </source>
</evidence>
<proteinExistence type="inferred from homology"/>
<dbReference type="PANTHER" id="PTHR22883:SF43">
    <property type="entry name" value="PALMITOYLTRANSFERASE APP"/>
    <property type="match status" value="1"/>
</dbReference>
<keyword evidence="6" id="KW-0564">Palmitate</keyword>
<evidence type="ECO:0000256" key="3">
    <source>
        <dbReference type="ARBA" id="ARBA00022692"/>
    </source>
</evidence>
<evidence type="ECO:0000256" key="2">
    <source>
        <dbReference type="ARBA" id="ARBA00022679"/>
    </source>
</evidence>
<feature type="transmembrane region" description="Helical" evidence="10">
    <location>
        <begin position="177"/>
        <end position="199"/>
    </location>
</feature>
<name>A0A6S8A366_9STRA</name>
<dbReference type="GO" id="GO:0005783">
    <property type="term" value="C:endoplasmic reticulum"/>
    <property type="evidence" value="ECO:0007669"/>
    <property type="project" value="TreeGrafter"/>
</dbReference>
<keyword evidence="5 10" id="KW-0472">Membrane</keyword>
<keyword evidence="7" id="KW-0449">Lipoprotein</keyword>
<evidence type="ECO:0000256" key="10">
    <source>
        <dbReference type="RuleBase" id="RU079119"/>
    </source>
</evidence>
<dbReference type="GO" id="GO:0019706">
    <property type="term" value="F:protein-cysteine S-palmitoyltransferase activity"/>
    <property type="evidence" value="ECO:0007669"/>
    <property type="project" value="UniProtKB-EC"/>
</dbReference>
<feature type="transmembrane region" description="Helical" evidence="10">
    <location>
        <begin position="38"/>
        <end position="61"/>
    </location>
</feature>
<reference evidence="13" key="1">
    <citation type="submission" date="2021-01" db="EMBL/GenBank/DDBJ databases">
        <authorList>
            <person name="Corre E."/>
            <person name="Pelletier E."/>
            <person name="Niang G."/>
            <person name="Scheremetjew M."/>
            <person name="Finn R."/>
            <person name="Kale V."/>
            <person name="Holt S."/>
            <person name="Cochrane G."/>
            <person name="Meng A."/>
            <person name="Brown T."/>
            <person name="Cohen L."/>
        </authorList>
    </citation>
    <scope>NUCLEOTIDE SEQUENCE</scope>
    <source>
        <strain evidence="13">GSBS06</strain>
    </source>
</reference>
<keyword evidence="4 10" id="KW-1133">Transmembrane helix</keyword>
<keyword evidence="8 10" id="KW-0012">Acyltransferase</keyword>
<dbReference type="EMBL" id="HBIN01003833">
    <property type="protein sequence ID" value="CAE0432347.1"/>
    <property type="molecule type" value="Transcribed_RNA"/>
</dbReference>
<dbReference type="GO" id="GO:0005794">
    <property type="term" value="C:Golgi apparatus"/>
    <property type="evidence" value="ECO:0007669"/>
    <property type="project" value="TreeGrafter"/>
</dbReference>
<evidence type="ECO:0000313" key="12">
    <source>
        <dbReference type="EMBL" id="CAE0432347.1"/>
    </source>
</evidence>
<feature type="transmembrane region" description="Helical" evidence="10">
    <location>
        <begin position="73"/>
        <end position="91"/>
    </location>
</feature>
<dbReference type="AlphaFoldDB" id="A0A6S8A366"/>
<gene>
    <name evidence="12" type="ORF">ASTO00021_LOCUS2673</name>
    <name evidence="13" type="ORF">ASTO00021_LOCUS2676</name>
</gene>
<dbReference type="PANTHER" id="PTHR22883">
    <property type="entry name" value="ZINC FINGER DHHC DOMAIN CONTAINING PROTEIN"/>
    <property type="match status" value="1"/>
</dbReference>
<evidence type="ECO:0000256" key="8">
    <source>
        <dbReference type="ARBA" id="ARBA00023315"/>
    </source>
</evidence>
<evidence type="ECO:0000256" key="7">
    <source>
        <dbReference type="ARBA" id="ARBA00023288"/>
    </source>
</evidence>
<dbReference type="EMBL" id="HBIN01003836">
    <property type="protein sequence ID" value="CAE0432350.1"/>
    <property type="molecule type" value="Transcribed_RNA"/>
</dbReference>
<accession>A0A6S8A366</accession>
<dbReference type="Pfam" id="PF01529">
    <property type="entry name" value="DHHC"/>
    <property type="match status" value="1"/>
</dbReference>
<dbReference type="GO" id="GO:0006612">
    <property type="term" value="P:protein targeting to membrane"/>
    <property type="evidence" value="ECO:0007669"/>
    <property type="project" value="TreeGrafter"/>
</dbReference>
<dbReference type="InterPro" id="IPR001594">
    <property type="entry name" value="Palmitoyltrfase_DHHC"/>
</dbReference>
<sequence>MSGSCCCETYDDRKYKRSWPGFANFYCRGAAVSTGTSWLPPAATVVAIVVGIILLFAFPIRDLTNRFDDHPDFIIVGVILSVATIVLYCRTSLMDPGILPRCPKAPRVPDSNGGIRYSRPPGTQNLVGNKRVPLRYCDQCGVYQPPRTWHCTVCNNCVQKFDHHCPWIGNCVGKRNYIYFLGFVFSACCLDVYAVALSITDVVLQGKDLSDTGQEAGLLFQGTALGSLILALFGIVVACFTFTLCVFHTCLLKRNMTTYEHIRSFGSYNRRRMNPHGYGCMPVTDLCTGKTSASYVGKWVANEEAKDLSMITSDSGDAEAIYCLHNETESVQVRFTDFPHDSLFGEALTSTSKTAIPIEKRSTKDQISLKIEDDTGEVATIYHDSKSNGNGNDENTHVIEMTKLSAIETESGNSINNAKENIVDVA</sequence>
<feature type="domain" description="Palmitoyltransferase DHHC" evidence="11">
    <location>
        <begin position="134"/>
        <end position="263"/>
    </location>
</feature>
<organism evidence="13">
    <name type="scientific">Aplanochytrium stocchinoi</name>
    <dbReference type="NCBI Taxonomy" id="215587"/>
    <lineage>
        <taxon>Eukaryota</taxon>
        <taxon>Sar</taxon>
        <taxon>Stramenopiles</taxon>
        <taxon>Bigyra</taxon>
        <taxon>Labyrinthulomycetes</taxon>
        <taxon>Thraustochytrida</taxon>
        <taxon>Thraustochytriidae</taxon>
        <taxon>Aplanochytrium</taxon>
    </lineage>
</organism>
<keyword evidence="2 10" id="KW-0808">Transferase</keyword>
<keyword evidence="3 10" id="KW-0812">Transmembrane</keyword>
<comment type="catalytic activity">
    <reaction evidence="9 10">
        <text>L-cysteinyl-[protein] + hexadecanoyl-CoA = S-hexadecanoyl-L-cysteinyl-[protein] + CoA</text>
        <dbReference type="Rhea" id="RHEA:36683"/>
        <dbReference type="Rhea" id="RHEA-COMP:10131"/>
        <dbReference type="Rhea" id="RHEA-COMP:11032"/>
        <dbReference type="ChEBI" id="CHEBI:29950"/>
        <dbReference type="ChEBI" id="CHEBI:57287"/>
        <dbReference type="ChEBI" id="CHEBI:57379"/>
        <dbReference type="ChEBI" id="CHEBI:74151"/>
        <dbReference type="EC" id="2.3.1.225"/>
    </reaction>
</comment>
<evidence type="ECO:0000256" key="4">
    <source>
        <dbReference type="ARBA" id="ARBA00022989"/>
    </source>
</evidence>
<evidence type="ECO:0000256" key="6">
    <source>
        <dbReference type="ARBA" id="ARBA00023139"/>
    </source>
</evidence>
<dbReference type="PROSITE" id="PS50216">
    <property type="entry name" value="DHHC"/>
    <property type="match status" value="1"/>
</dbReference>
<dbReference type="InterPro" id="IPR039859">
    <property type="entry name" value="PFA4/ZDH16/20/ERF2-like"/>
</dbReference>
<comment type="domain">
    <text evidence="10">The DHHC domain is required for palmitoyltransferase activity.</text>
</comment>
<evidence type="ECO:0000256" key="5">
    <source>
        <dbReference type="ARBA" id="ARBA00023136"/>
    </source>
</evidence>
<feature type="transmembrane region" description="Helical" evidence="10">
    <location>
        <begin position="219"/>
        <end position="247"/>
    </location>
</feature>
<comment type="subcellular location">
    <subcellularLocation>
        <location evidence="1">Endomembrane system</location>
        <topology evidence="1">Multi-pass membrane protein</topology>
    </subcellularLocation>
</comment>
<evidence type="ECO:0000259" key="11">
    <source>
        <dbReference type="Pfam" id="PF01529"/>
    </source>
</evidence>
<evidence type="ECO:0000256" key="1">
    <source>
        <dbReference type="ARBA" id="ARBA00004127"/>
    </source>
</evidence>